<dbReference type="GO" id="GO:0008049">
    <property type="term" value="P:male courtship behavior"/>
    <property type="evidence" value="ECO:0007669"/>
    <property type="project" value="TreeGrafter"/>
</dbReference>
<organism evidence="9 10">
    <name type="scientific">Frieseomelitta varia</name>
    <dbReference type="NCBI Taxonomy" id="561572"/>
    <lineage>
        <taxon>Eukaryota</taxon>
        <taxon>Metazoa</taxon>
        <taxon>Ecdysozoa</taxon>
        <taxon>Arthropoda</taxon>
        <taxon>Hexapoda</taxon>
        <taxon>Insecta</taxon>
        <taxon>Pterygota</taxon>
        <taxon>Neoptera</taxon>
        <taxon>Endopterygota</taxon>
        <taxon>Hymenoptera</taxon>
        <taxon>Apocrita</taxon>
        <taxon>Aculeata</taxon>
        <taxon>Apoidea</taxon>
        <taxon>Anthophila</taxon>
        <taxon>Apidae</taxon>
        <taxon>Frieseomelitta</taxon>
    </lineage>
</organism>
<evidence type="ECO:0000256" key="2">
    <source>
        <dbReference type="ARBA" id="ARBA00022475"/>
    </source>
</evidence>
<evidence type="ECO:0000256" key="8">
    <source>
        <dbReference type="RuleBase" id="RU363108"/>
    </source>
</evidence>
<keyword evidence="5 8" id="KW-0472">Membrane</keyword>
<proteinExistence type="inferred from homology"/>
<dbReference type="GO" id="GO:0043025">
    <property type="term" value="C:neuronal cell body"/>
    <property type="evidence" value="ECO:0007669"/>
    <property type="project" value="TreeGrafter"/>
</dbReference>
<keyword evidence="7 8" id="KW-0807">Transducer</keyword>
<protein>
    <recommendedName>
        <fullName evidence="8">Gustatory receptor</fullName>
    </recommendedName>
</protein>
<accession>A0A833W3R0</accession>
<evidence type="ECO:0000256" key="6">
    <source>
        <dbReference type="ARBA" id="ARBA00023170"/>
    </source>
</evidence>
<feature type="transmembrane region" description="Helical" evidence="8">
    <location>
        <begin position="54"/>
        <end position="76"/>
    </location>
</feature>
<dbReference type="EMBL" id="WNWW01001026">
    <property type="protein sequence ID" value="KAF3419893.1"/>
    <property type="molecule type" value="Genomic_DNA"/>
</dbReference>
<feature type="transmembrane region" description="Helical" evidence="8">
    <location>
        <begin position="176"/>
        <end position="192"/>
    </location>
</feature>
<dbReference type="Pfam" id="PF08395">
    <property type="entry name" value="7tm_7"/>
    <property type="match status" value="1"/>
</dbReference>
<feature type="transmembrane region" description="Helical" evidence="8">
    <location>
        <begin position="303"/>
        <end position="327"/>
    </location>
</feature>
<evidence type="ECO:0000256" key="5">
    <source>
        <dbReference type="ARBA" id="ARBA00023136"/>
    </source>
</evidence>
<evidence type="ECO:0000313" key="9">
    <source>
        <dbReference type="EMBL" id="KAF3419893.1"/>
    </source>
</evidence>
<dbReference type="Proteomes" id="UP000655588">
    <property type="component" value="Unassembled WGS sequence"/>
</dbReference>
<keyword evidence="3 8" id="KW-0812">Transmembrane</keyword>
<keyword evidence="2 8" id="KW-1003">Cell membrane</keyword>
<reference evidence="9" key="1">
    <citation type="submission" date="2019-11" db="EMBL/GenBank/DDBJ databases">
        <title>The nuclear and mitochondrial genomes of Frieseomelitta varia - a highly eusocial stingless bee (Meliponini) with a permanently sterile worker caste.</title>
        <authorList>
            <person name="Freitas F.C.P."/>
            <person name="Lourenco A.P."/>
            <person name="Nunes F.M.F."/>
            <person name="Paschoal A.R."/>
            <person name="Abreu F.C.P."/>
            <person name="Barbin F.O."/>
            <person name="Bataglia L."/>
            <person name="Cardoso-Junior C.A.M."/>
            <person name="Cervoni M.S."/>
            <person name="Silva S.R."/>
            <person name="Dalarmi F."/>
            <person name="Del Lama M.A."/>
            <person name="Depintor T.S."/>
            <person name="Ferreira K.M."/>
            <person name="Goria P.S."/>
            <person name="Jaskot M.C."/>
            <person name="Lago D.C."/>
            <person name="Luna-Lucena D."/>
            <person name="Moda L.M."/>
            <person name="Nascimento L."/>
            <person name="Pedrino M."/>
            <person name="Rabico F.O."/>
            <person name="Sanches F.C."/>
            <person name="Santos D.E."/>
            <person name="Santos C.G."/>
            <person name="Vieira J."/>
            <person name="Lopes T.F."/>
            <person name="Barchuk A.R."/>
            <person name="Hartfelder K."/>
            <person name="Simoes Z.L.P."/>
            <person name="Bitondi M.M.G."/>
            <person name="Pinheiro D.G."/>
        </authorList>
    </citation>
    <scope>NUCLEOTIDE SEQUENCE</scope>
    <source>
        <strain evidence="9">USP_RPSP 00005682</strain>
        <tissue evidence="9">Whole individual</tissue>
    </source>
</reference>
<evidence type="ECO:0000256" key="7">
    <source>
        <dbReference type="ARBA" id="ARBA00023224"/>
    </source>
</evidence>
<dbReference type="GO" id="GO:0030425">
    <property type="term" value="C:dendrite"/>
    <property type="evidence" value="ECO:0007669"/>
    <property type="project" value="TreeGrafter"/>
</dbReference>
<keyword evidence="6 8" id="KW-0675">Receptor</keyword>
<feature type="transmembrane region" description="Helical" evidence="8">
    <location>
        <begin position="88"/>
        <end position="106"/>
    </location>
</feature>
<evidence type="ECO:0000256" key="4">
    <source>
        <dbReference type="ARBA" id="ARBA00022989"/>
    </source>
</evidence>
<dbReference type="PANTHER" id="PTHR21143">
    <property type="entry name" value="INVERTEBRATE GUSTATORY RECEPTOR"/>
    <property type="match status" value="1"/>
</dbReference>
<gene>
    <name evidence="9" type="ORF">E2986_10435</name>
</gene>
<dbReference type="AlphaFoldDB" id="A0A833W3R0"/>
<sequence>MNFLKFIQKELMHHQRKVPSSKTQVKPFDVETMLEEVKRAKKTRVKKFHGPDSLLYSAIYPVVFTMKVFGLAPYDFTADQLTPSNCCLVFTFAFMAIYCHIIYIVYLRFISLHRDRAILTVVETTKVTVNYLVAMYDLVLTIFTRKAFSRIWNAQQDFDERLSQLGYPREEAKTKIATWIFLFSQIIVWTAVNQTGMYAFDETWLFNTSYMCLYVGTAASAYKFFGMVSFLGQRFHQLNKIAKENLPPRVGYKSSRKGAYHTLIQHRAVFVPAVKLLSCLLDEKTIQELYNDLMLSSEALGSIYSWSLFFWLANLSIHTISNLYFIIDWVILNWTSMSWLLISNMWCWLVGFIMQLLALHIACDYTTTEANFMPVILIDWDARIVRRFPYDASDSFRTLHFLNRRLRFSAGGFFDIKLSLLTSLVKNYIQMYYDVIFNPENGGYTSYYDKW</sequence>
<dbReference type="GO" id="GO:0005886">
    <property type="term" value="C:plasma membrane"/>
    <property type="evidence" value="ECO:0007669"/>
    <property type="project" value="UniProtKB-SubCell"/>
</dbReference>
<comment type="subcellular location">
    <subcellularLocation>
        <location evidence="1 8">Cell membrane</location>
        <topology evidence="1 8">Multi-pass membrane protein</topology>
    </subcellularLocation>
</comment>
<feature type="transmembrane region" description="Helical" evidence="8">
    <location>
        <begin position="204"/>
        <end position="225"/>
    </location>
</feature>
<name>A0A833W3R0_9HYME</name>
<feature type="transmembrane region" description="Helical" evidence="8">
    <location>
        <begin position="339"/>
        <end position="363"/>
    </location>
</feature>
<dbReference type="GO" id="GO:0050909">
    <property type="term" value="P:sensory perception of taste"/>
    <property type="evidence" value="ECO:0007669"/>
    <property type="project" value="InterPro"/>
</dbReference>
<comment type="similarity">
    <text evidence="8">Belongs to the insect chemoreceptor superfamily. Gustatory receptor (GR) family.</text>
</comment>
<evidence type="ECO:0000256" key="3">
    <source>
        <dbReference type="ARBA" id="ARBA00022692"/>
    </source>
</evidence>
<evidence type="ECO:0000313" key="10">
    <source>
        <dbReference type="Proteomes" id="UP000655588"/>
    </source>
</evidence>
<keyword evidence="4 8" id="KW-1133">Transmembrane helix</keyword>
<dbReference type="GO" id="GO:0007635">
    <property type="term" value="P:chemosensory behavior"/>
    <property type="evidence" value="ECO:0007669"/>
    <property type="project" value="TreeGrafter"/>
</dbReference>
<dbReference type="PANTHER" id="PTHR21143:SF104">
    <property type="entry name" value="GUSTATORY RECEPTOR 8A-RELATED"/>
    <property type="match status" value="1"/>
</dbReference>
<keyword evidence="10" id="KW-1185">Reference proteome</keyword>
<comment type="caution">
    <text evidence="8">Lacks conserved residue(s) required for the propagation of feature annotation.</text>
</comment>
<dbReference type="GO" id="GO:0030424">
    <property type="term" value="C:axon"/>
    <property type="evidence" value="ECO:0007669"/>
    <property type="project" value="TreeGrafter"/>
</dbReference>
<comment type="caution">
    <text evidence="9">The sequence shown here is derived from an EMBL/GenBank/DDBJ whole genome shotgun (WGS) entry which is preliminary data.</text>
</comment>
<dbReference type="InterPro" id="IPR013604">
    <property type="entry name" value="7TM_chemorcpt"/>
</dbReference>
<comment type="function">
    <text evidence="8">Gustatory receptor which mediates acceptance or avoidance behavior, depending on its substrates.</text>
</comment>
<evidence type="ECO:0000256" key="1">
    <source>
        <dbReference type="ARBA" id="ARBA00004651"/>
    </source>
</evidence>
<dbReference type="GO" id="GO:0007165">
    <property type="term" value="P:signal transduction"/>
    <property type="evidence" value="ECO:0007669"/>
    <property type="project" value="UniProtKB-KW"/>
</dbReference>